<evidence type="ECO:0000313" key="2">
    <source>
        <dbReference type="EMBL" id="NGG25420.1"/>
    </source>
</evidence>
<protein>
    <submittedName>
        <fullName evidence="2">Holin-like murein hydrolase modulator CidA</fullName>
    </submittedName>
</protein>
<sequence length="33" mass="3844">MHKVQLIIKLLLQLGIIIVITYIGTEIQKIFHL</sequence>
<accession>A0A6G4N423</accession>
<keyword evidence="2" id="KW-0378">Hydrolase</keyword>
<dbReference type="GO" id="GO:0016787">
    <property type="term" value="F:hydrolase activity"/>
    <property type="evidence" value="ECO:0007669"/>
    <property type="project" value="UniProtKB-KW"/>
</dbReference>
<gene>
    <name evidence="2" type="primary">cidA</name>
    <name evidence="2" type="ORF">G0Y31_05480</name>
</gene>
<dbReference type="EMBL" id="JAAJBW010000109">
    <property type="protein sequence ID" value="NGG25420.1"/>
    <property type="molecule type" value="Genomic_DNA"/>
</dbReference>
<organism evidence="2">
    <name type="scientific">Staphylococcus aureus</name>
    <dbReference type="NCBI Taxonomy" id="1280"/>
    <lineage>
        <taxon>Bacteria</taxon>
        <taxon>Bacillati</taxon>
        <taxon>Bacillota</taxon>
        <taxon>Bacilli</taxon>
        <taxon>Bacillales</taxon>
        <taxon>Staphylococcaceae</taxon>
        <taxon>Staphylococcus</taxon>
    </lineage>
</organism>
<feature type="non-terminal residue" evidence="2">
    <location>
        <position position="33"/>
    </location>
</feature>
<evidence type="ECO:0000256" key="1">
    <source>
        <dbReference type="SAM" id="Phobius"/>
    </source>
</evidence>
<keyword evidence="1" id="KW-0812">Transmembrane</keyword>
<reference evidence="2" key="1">
    <citation type="submission" date="2020-02" db="EMBL/GenBank/DDBJ databases">
        <title>Novel Insights Into The Classification of Staphylococcal Beta-Lactamases In Relation To The Cefazolin Inoculum Effect.</title>
        <authorList>
            <person name="Carvajal L.P."/>
            <person name="Rincon S."/>
            <person name="Echeverri A."/>
            <person name="Porras J."/>
            <person name="Rios R."/>
            <person name="Ordonez K."/>
            <person name="Seas C."/>
            <person name="Gomez-Villegas S."/>
            <person name="Diaz L."/>
            <person name="Arias C.A."/>
            <person name="Reyes J."/>
        </authorList>
    </citation>
    <scope>NUCLEOTIDE SEQUENCE</scope>
    <source>
        <strain evidence="2">UG241</strain>
    </source>
</reference>
<comment type="caution">
    <text evidence="2">The sequence shown here is derived from an EMBL/GenBank/DDBJ whole genome shotgun (WGS) entry which is preliminary data.</text>
</comment>
<keyword evidence="1" id="KW-1133">Transmembrane helix</keyword>
<proteinExistence type="predicted"/>
<name>A0A6G4N423_STAAU</name>
<keyword evidence="1" id="KW-0472">Membrane</keyword>
<feature type="transmembrane region" description="Helical" evidence="1">
    <location>
        <begin position="6"/>
        <end position="25"/>
    </location>
</feature>
<dbReference type="AlphaFoldDB" id="A0A6G4N423"/>